<evidence type="ECO:0000313" key="2">
    <source>
        <dbReference type="EMBL" id="KAF4980414.1"/>
    </source>
</evidence>
<proteinExistence type="predicted"/>
<dbReference type="Pfam" id="PF01738">
    <property type="entry name" value="DLH"/>
    <property type="match status" value="1"/>
</dbReference>
<dbReference type="Proteomes" id="UP000635477">
    <property type="component" value="Unassembled WGS sequence"/>
</dbReference>
<dbReference type="AlphaFoldDB" id="A0A8H4UNZ3"/>
<dbReference type="Gene3D" id="3.40.50.1820">
    <property type="entry name" value="alpha/beta hydrolase"/>
    <property type="match status" value="1"/>
</dbReference>
<dbReference type="PANTHER" id="PTHR17630">
    <property type="entry name" value="DIENELACTONE HYDROLASE"/>
    <property type="match status" value="1"/>
</dbReference>
<reference evidence="2" key="2">
    <citation type="submission" date="2020-05" db="EMBL/GenBank/DDBJ databases">
        <authorList>
            <person name="Kim H.-S."/>
            <person name="Proctor R.H."/>
            <person name="Brown D.W."/>
        </authorList>
    </citation>
    <scope>NUCLEOTIDE SEQUENCE</scope>
    <source>
        <strain evidence="2">NRRL 22465</strain>
    </source>
</reference>
<sequence length="250" mass="26984">MASNQPAKCCTVGVRHEGEPAGKSIRIANNSIEAYVATPSTENRKDVGILYLPDIWGICTNSQLMADQFAANGYTCLIPDLFNGDKFPEPTPAGFDVMGWIAKGGDGNSPHTPEALDPIVVEGIKALKELGLSKIGAAGYCYGAKCLIRHYKTGIQVGYAAHPSFVDEDELAAITGPFAISAAQTDPIFPAAKRHRSEEILIETGLPFQINLYAGVEHGFAVRGNPKVKAERFAKEQAFYQAVAWFDEHL</sequence>
<dbReference type="InterPro" id="IPR029058">
    <property type="entry name" value="AB_hydrolase_fold"/>
</dbReference>
<dbReference type="PANTHER" id="PTHR17630:SF44">
    <property type="entry name" value="PROTEIN AIM2"/>
    <property type="match status" value="1"/>
</dbReference>
<dbReference type="SUPFAM" id="SSF53474">
    <property type="entry name" value="alpha/beta-Hydrolases"/>
    <property type="match status" value="1"/>
</dbReference>
<evidence type="ECO:0000313" key="3">
    <source>
        <dbReference type="Proteomes" id="UP000635477"/>
    </source>
</evidence>
<dbReference type="OrthoDB" id="17560at2759"/>
<evidence type="ECO:0000259" key="1">
    <source>
        <dbReference type="Pfam" id="PF01738"/>
    </source>
</evidence>
<feature type="domain" description="Dienelactone hydrolase" evidence="1">
    <location>
        <begin position="32"/>
        <end position="249"/>
    </location>
</feature>
<reference evidence="2" key="1">
    <citation type="journal article" date="2020" name="BMC Genomics">
        <title>Correction to: Identification and distribution of gene clusters required for synthesis of sphingolipid metabolism inhibitors in diverse species of the filamentous fungus Fusarium.</title>
        <authorList>
            <person name="Kim H.S."/>
            <person name="Lohmar J.M."/>
            <person name="Busman M."/>
            <person name="Brown D.W."/>
            <person name="Naumann T.A."/>
            <person name="Divon H.H."/>
            <person name="Lysoe E."/>
            <person name="Uhlig S."/>
            <person name="Proctor R.H."/>
        </authorList>
    </citation>
    <scope>NUCLEOTIDE SEQUENCE</scope>
    <source>
        <strain evidence="2">NRRL 22465</strain>
    </source>
</reference>
<organism evidence="2 3">
    <name type="scientific">Fusarium zealandicum</name>
    <dbReference type="NCBI Taxonomy" id="1053134"/>
    <lineage>
        <taxon>Eukaryota</taxon>
        <taxon>Fungi</taxon>
        <taxon>Dikarya</taxon>
        <taxon>Ascomycota</taxon>
        <taxon>Pezizomycotina</taxon>
        <taxon>Sordariomycetes</taxon>
        <taxon>Hypocreomycetidae</taxon>
        <taxon>Hypocreales</taxon>
        <taxon>Nectriaceae</taxon>
        <taxon>Fusarium</taxon>
        <taxon>Fusarium staphyleae species complex</taxon>
    </lineage>
</organism>
<accession>A0A8H4UNZ3</accession>
<comment type="caution">
    <text evidence="2">The sequence shown here is derived from an EMBL/GenBank/DDBJ whole genome shotgun (WGS) entry which is preliminary data.</text>
</comment>
<protein>
    <recommendedName>
        <fullName evidence="1">Dienelactone hydrolase domain-containing protein</fullName>
    </recommendedName>
</protein>
<dbReference type="InterPro" id="IPR002925">
    <property type="entry name" value="Dienelactn_hydro"/>
</dbReference>
<gene>
    <name evidence="2" type="ORF">FZEAL_3567</name>
</gene>
<dbReference type="EMBL" id="JABEYC010000234">
    <property type="protein sequence ID" value="KAF4980414.1"/>
    <property type="molecule type" value="Genomic_DNA"/>
</dbReference>
<name>A0A8H4UNZ3_9HYPO</name>
<dbReference type="GO" id="GO:0016787">
    <property type="term" value="F:hydrolase activity"/>
    <property type="evidence" value="ECO:0007669"/>
    <property type="project" value="InterPro"/>
</dbReference>
<keyword evidence="3" id="KW-1185">Reference proteome</keyword>